<gene>
    <name evidence="4" type="ORF">SAMN04488071_1827</name>
</gene>
<dbReference type="SUPFAM" id="SSF53067">
    <property type="entry name" value="Actin-like ATPase domain"/>
    <property type="match status" value="1"/>
</dbReference>
<dbReference type="Proteomes" id="UP000183685">
    <property type="component" value="Unassembled WGS sequence"/>
</dbReference>
<dbReference type="PANTHER" id="PTHR47690:SF1">
    <property type="entry name" value="GLUCOKINASE"/>
    <property type="match status" value="1"/>
</dbReference>
<organism evidence="4 5">
    <name type="scientific">Kordiimonas lacus</name>
    <dbReference type="NCBI Taxonomy" id="637679"/>
    <lineage>
        <taxon>Bacteria</taxon>
        <taxon>Pseudomonadati</taxon>
        <taxon>Pseudomonadota</taxon>
        <taxon>Alphaproteobacteria</taxon>
        <taxon>Kordiimonadales</taxon>
        <taxon>Kordiimonadaceae</taxon>
        <taxon>Kordiimonas</taxon>
    </lineage>
</organism>
<name>A0A1G6ZIJ4_9PROT</name>
<keyword evidence="1" id="KW-0808">Transferase</keyword>
<dbReference type="NCBIfam" id="TIGR00749">
    <property type="entry name" value="glk"/>
    <property type="match status" value="1"/>
</dbReference>
<evidence type="ECO:0000313" key="5">
    <source>
        <dbReference type="Proteomes" id="UP000183685"/>
    </source>
</evidence>
<dbReference type="GO" id="GO:0005536">
    <property type="term" value="F:D-glucose binding"/>
    <property type="evidence" value="ECO:0007669"/>
    <property type="project" value="InterPro"/>
</dbReference>
<dbReference type="GO" id="GO:0005524">
    <property type="term" value="F:ATP binding"/>
    <property type="evidence" value="ECO:0007669"/>
    <property type="project" value="InterPro"/>
</dbReference>
<dbReference type="GO" id="GO:0004340">
    <property type="term" value="F:glucokinase activity"/>
    <property type="evidence" value="ECO:0007669"/>
    <property type="project" value="InterPro"/>
</dbReference>
<protein>
    <submittedName>
        <fullName evidence="4">Glucokinase</fullName>
    </submittedName>
</protein>
<dbReference type="InterPro" id="IPR050201">
    <property type="entry name" value="Bacterial_glucokinase"/>
</dbReference>
<evidence type="ECO:0000256" key="2">
    <source>
        <dbReference type="ARBA" id="ARBA00022777"/>
    </source>
</evidence>
<dbReference type="Pfam" id="PF02685">
    <property type="entry name" value="Glucokinase"/>
    <property type="match status" value="1"/>
</dbReference>
<dbReference type="RefSeq" id="WP_068304523.1">
    <property type="nucleotide sequence ID" value="NZ_FNAK01000004.1"/>
</dbReference>
<proteinExistence type="inferred from homology"/>
<dbReference type="Gene3D" id="3.30.420.40">
    <property type="match status" value="1"/>
</dbReference>
<reference evidence="4 5" key="1">
    <citation type="submission" date="2016-10" db="EMBL/GenBank/DDBJ databases">
        <authorList>
            <person name="de Groot N.N."/>
        </authorList>
    </citation>
    <scope>NUCLEOTIDE SEQUENCE [LARGE SCALE GENOMIC DNA]</scope>
    <source>
        <strain evidence="4 5">CGMCC 1.9109</strain>
    </source>
</reference>
<dbReference type="GO" id="GO:0005829">
    <property type="term" value="C:cytosol"/>
    <property type="evidence" value="ECO:0007669"/>
    <property type="project" value="TreeGrafter"/>
</dbReference>
<dbReference type="InterPro" id="IPR003836">
    <property type="entry name" value="Glucokinase"/>
</dbReference>
<dbReference type="InterPro" id="IPR043129">
    <property type="entry name" value="ATPase_NBD"/>
</dbReference>
<dbReference type="STRING" id="637679.GCA_001550055_02028"/>
<dbReference type="EMBL" id="FNAK01000004">
    <property type="protein sequence ID" value="SDE02321.1"/>
    <property type="molecule type" value="Genomic_DNA"/>
</dbReference>
<dbReference type="AlphaFoldDB" id="A0A1G6ZIJ4"/>
<keyword evidence="5" id="KW-1185">Reference proteome</keyword>
<evidence type="ECO:0000256" key="1">
    <source>
        <dbReference type="ARBA" id="ARBA00022679"/>
    </source>
</evidence>
<comment type="similarity">
    <text evidence="3">Belongs to the bacterial glucokinase family.</text>
</comment>
<evidence type="ECO:0000313" key="4">
    <source>
        <dbReference type="EMBL" id="SDE02321.1"/>
    </source>
</evidence>
<dbReference type="NCBIfam" id="NF009073">
    <property type="entry name" value="PRK12408.1"/>
    <property type="match status" value="1"/>
</dbReference>
<dbReference type="CDD" id="cd24008">
    <property type="entry name" value="ASKHA_NBD_GLK"/>
    <property type="match status" value="1"/>
</dbReference>
<accession>A0A1G6ZIJ4</accession>
<sequence length="330" mass="34786">MVEQAPVVAADIGGTHSRLSLIARADRTARPLTVRKYHKYRNADYPDLDAILDDFLSGMNAKEISGASIASCGYFIGDDLIAANMPWRVSLADVRKKLGLAEVCAINDFVAVAYGTQYLNPADVLVLNRRAVRPERGAVAVIGPGTGLGASVLIQGPASPAALNTEAGQASFAPETDLEIEIYKALRAKLGFVSVEHVLSGPGLLNLYQALATVSGRAAVLTTPEAISEAALGGKDKDAAETLALFCELLGSAAGNFALSYGARGGLYLAGGILPKIREFLIESRFMDRFTAKGDMRPFLEAIPVNLIEHGQLGVIGAAGWYMDSLSCSS</sequence>
<keyword evidence="2 4" id="KW-0418">Kinase</keyword>
<dbReference type="PANTHER" id="PTHR47690">
    <property type="entry name" value="GLUCOKINASE"/>
    <property type="match status" value="1"/>
</dbReference>
<dbReference type="Gene3D" id="3.40.367.20">
    <property type="match status" value="1"/>
</dbReference>
<dbReference type="GO" id="GO:0006096">
    <property type="term" value="P:glycolytic process"/>
    <property type="evidence" value="ECO:0007669"/>
    <property type="project" value="InterPro"/>
</dbReference>
<evidence type="ECO:0000256" key="3">
    <source>
        <dbReference type="RuleBase" id="RU004046"/>
    </source>
</evidence>